<evidence type="ECO:0000256" key="2">
    <source>
        <dbReference type="ARBA" id="ARBA00022649"/>
    </source>
</evidence>
<dbReference type="Pfam" id="PF01850">
    <property type="entry name" value="PIN"/>
    <property type="match status" value="1"/>
</dbReference>
<dbReference type="InterPro" id="IPR050556">
    <property type="entry name" value="Type_II_TA_system_RNase"/>
</dbReference>
<keyword evidence="2" id="KW-1277">Toxin-antitoxin system</keyword>
<reference evidence="9 10" key="1">
    <citation type="submission" date="2021-04" db="EMBL/GenBank/DDBJ databases">
        <title>Genomics, taxonomy and metabolism of representatives of sulfur bacteria of the genus Thiothrix: Thiothrix fructosivorans QT, Thiothrix unzii A1T and three new species, Thiothrix subterranea sp. nov., Thiothrix litoralis sp. nov. and 'Candidatus Thiothrix anitrata' sp. nov.</title>
        <authorList>
            <person name="Ravin N.V."/>
            <person name="Smolyakov D."/>
            <person name="Rudenko T.S."/>
            <person name="Mardanov A.V."/>
            <person name="Beletsky A.V."/>
            <person name="Markov N.D."/>
            <person name="Fomenkov A.I."/>
            <person name="Roberts R.J."/>
            <person name="Karnachuk O.V."/>
            <person name="Novikov A."/>
            <person name="Grabovich M.Y."/>
        </authorList>
    </citation>
    <scope>NUCLEOTIDE SEQUENCE [LARGE SCALE GENOMIC DNA]</scope>
    <source>
        <strain evidence="9 10">AS</strain>
    </source>
</reference>
<evidence type="ECO:0000256" key="4">
    <source>
        <dbReference type="ARBA" id="ARBA00022723"/>
    </source>
</evidence>
<dbReference type="RefSeq" id="WP_210221133.1">
    <property type="nucleotide sequence ID" value="NZ_CP072801.1"/>
</dbReference>
<dbReference type="PANTHER" id="PTHR33653:SF1">
    <property type="entry name" value="RIBONUCLEASE VAPC2"/>
    <property type="match status" value="1"/>
</dbReference>
<dbReference type="PANTHER" id="PTHR33653">
    <property type="entry name" value="RIBONUCLEASE VAPC2"/>
    <property type="match status" value="1"/>
</dbReference>
<name>A0ABX7WMV5_9GAMM</name>
<evidence type="ECO:0000256" key="1">
    <source>
        <dbReference type="ARBA" id="ARBA00001946"/>
    </source>
</evidence>
<evidence type="ECO:0000256" key="6">
    <source>
        <dbReference type="ARBA" id="ARBA00022842"/>
    </source>
</evidence>
<dbReference type="Gene3D" id="3.40.50.1010">
    <property type="entry name" value="5'-nuclease"/>
    <property type="match status" value="1"/>
</dbReference>
<evidence type="ECO:0000256" key="5">
    <source>
        <dbReference type="ARBA" id="ARBA00022801"/>
    </source>
</evidence>
<proteinExistence type="inferred from homology"/>
<comment type="cofactor">
    <cofactor evidence="1">
        <name>Mg(2+)</name>
        <dbReference type="ChEBI" id="CHEBI:18420"/>
    </cofactor>
</comment>
<keyword evidence="4" id="KW-0479">Metal-binding</keyword>
<dbReference type="InterPro" id="IPR029060">
    <property type="entry name" value="PIN-like_dom_sf"/>
</dbReference>
<evidence type="ECO:0000256" key="7">
    <source>
        <dbReference type="ARBA" id="ARBA00038093"/>
    </source>
</evidence>
<organism evidence="9 10">
    <name type="scientific">Thiothrix litoralis</name>
    <dbReference type="NCBI Taxonomy" id="2891210"/>
    <lineage>
        <taxon>Bacteria</taxon>
        <taxon>Pseudomonadati</taxon>
        <taxon>Pseudomonadota</taxon>
        <taxon>Gammaproteobacteria</taxon>
        <taxon>Thiotrichales</taxon>
        <taxon>Thiotrichaceae</taxon>
        <taxon>Thiothrix</taxon>
    </lineage>
</organism>
<keyword evidence="10" id="KW-1185">Reference proteome</keyword>
<evidence type="ECO:0000259" key="8">
    <source>
        <dbReference type="Pfam" id="PF01850"/>
    </source>
</evidence>
<evidence type="ECO:0000313" key="9">
    <source>
        <dbReference type="EMBL" id="QTR44675.1"/>
    </source>
</evidence>
<comment type="similarity">
    <text evidence="7">Belongs to the PINc/VapC protein family.</text>
</comment>
<dbReference type="InterPro" id="IPR002716">
    <property type="entry name" value="PIN_dom"/>
</dbReference>
<dbReference type="SUPFAM" id="SSF88723">
    <property type="entry name" value="PIN domain-like"/>
    <property type="match status" value="1"/>
</dbReference>
<dbReference type="Proteomes" id="UP000672039">
    <property type="component" value="Chromosome"/>
</dbReference>
<accession>A0ABX7WMV5</accession>
<dbReference type="EMBL" id="CP072801">
    <property type="protein sequence ID" value="QTR44675.1"/>
    <property type="molecule type" value="Genomic_DNA"/>
</dbReference>
<protein>
    <submittedName>
        <fullName evidence="9">PIN domain-containing protein</fullName>
    </submittedName>
</protein>
<evidence type="ECO:0000313" key="10">
    <source>
        <dbReference type="Proteomes" id="UP000672039"/>
    </source>
</evidence>
<keyword evidence="3" id="KW-0540">Nuclease</keyword>
<gene>
    <name evidence="9" type="ORF">J9253_11550</name>
</gene>
<keyword evidence="6" id="KW-0460">Magnesium</keyword>
<sequence>MEQILSTIDILPFDAPADHAYADIRAYLEGTGQIIGSNDLLIAAHALHLGLVAVTDNTDEFKRVPGLVVENWLLP</sequence>
<feature type="domain" description="PIN" evidence="8">
    <location>
        <begin position="3"/>
        <end position="66"/>
    </location>
</feature>
<evidence type="ECO:0000256" key="3">
    <source>
        <dbReference type="ARBA" id="ARBA00022722"/>
    </source>
</evidence>
<keyword evidence="5" id="KW-0378">Hydrolase</keyword>